<evidence type="ECO:0000256" key="3">
    <source>
        <dbReference type="ARBA" id="ARBA00012057"/>
    </source>
</evidence>
<evidence type="ECO:0000256" key="2">
    <source>
        <dbReference type="ARBA" id="ARBA00007579"/>
    </source>
</evidence>
<dbReference type="Pfam" id="PF00293">
    <property type="entry name" value="NUDIX"/>
    <property type="match status" value="1"/>
</dbReference>
<comment type="caution">
    <text evidence="10">Lacks conserved residue(s) required for the propagation of feature annotation.</text>
</comment>
<dbReference type="GO" id="GO:0004452">
    <property type="term" value="F:isopentenyl-diphosphate delta-isomerase activity"/>
    <property type="evidence" value="ECO:0007669"/>
    <property type="project" value="UniProtKB-UniRule"/>
</dbReference>
<dbReference type="GO" id="GO:0050992">
    <property type="term" value="P:dimethylallyl diphosphate biosynthetic process"/>
    <property type="evidence" value="ECO:0007669"/>
    <property type="project" value="UniProtKB-UniRule"/>
</dbReference>
<dbReference type="Gene3D" id="3.90.79.10">
    <property type="entry name" value="Nucleoside Triphosphate Pyrophosphohydrolase"/>
    <property type="match status" value="1"/>
</dbReference>
<comment type="catalytic activity">
    <reaction evidence="10">
        <text>isopentenyl diphosphate = dimethylallyl diphosphate</text>
        <dbReference type="Rhea" id="RHEA:23284"/>
        <dbReference type="ChEBI" id="CHEBI:57623"/>
        <dbReference type="ChEBI" id="CHEBI:128769"/>
        <dbReference type="EC" id="5.3.3.2"/>
    </reaction>
</comment>
<dbReference type="UniPathway" id="UPA00059">
    <property type="reaction ID" value="UER00104"/>
</dbReference>
<dbReference type="InterPro" id="IPR056375">
    <property type="entry name" value="Idi_bact"/>
</dbReference>
<keyword evidence="4 10" id="KW-0963">Cytoplasm</keyword>
<keyword evidence="9 10" id="KW-0413">Isomerase</keyword>
<proteinExistence type="inferred from homology"/>
<dbReference type="InterPro" id="IPR015797">
    <property type="entry name" value="NUDIX_hydrolase-like_dom_sf"/>
</dbReference>
<evidence type="ECO:0000256" key="8">
    <source>
        <dbReference type="ARBA" id="ARBA00023229"/>
    </source>
</evidence>
<comment type="function">
    <text evidence="10">Catalyzes the 1,3-allylic rearrangement of the homoallylic substrate isopentenyl (IPP) to its highly electrophilic allylic isomer, dimethylallyl diphosphate (DMAPP).</text>
</comment>
<evidence type="ECO:0000256" key="7">
    <source>
        <dbReference type="ARBA" id="ARBA00023211"/>
    </source>
</evidence>
<keyword evidence="8 10" id="KW-0414">Isoprene biosynthesis</keyword>
<dbReference type="EMBL" id="LT607733">
    <property type="protein sequence ID" value="SCG18057.1"/>
    <property type="molecule type" value="Genomic_DNA"/>
</dbReference>
<dbReference type="InterPro" id="IPR011876">
    <property type="entry name" value="IsopentenylPP_isomerase_typ1"/>
</dbReference>
<dbReference type="GO" id="GO:0008299">
    <property type="term" value="P:isoprenoid biosynthetic process"/>
    <property type="evidence" value="ECO:0007669"/>
    <property type="project" value="UniProtKB-UniRule"/>
</dbReference>
<evidence type="ECO:0000313" key="12">
    <source>
        <dbReference type="EMBL" id="SCG18057.1"/>
    </source>
</evidence>
<keyword evidence="13" id="KW-1185">Reference proteome</keyword>
<comment type="pathway">
    <text evidence="1 10">Isoprenoid biosynthesis; dimethylallyl diphosphate biosynthesis; dimethylallyl diphosphate from isopentenyl diphosphate: step 1/1.</text>
</comment>
<evidence type="ECO:0000256" key="6">
    <source>
        <dbReference type="ARBA" id="ARBA00022842"/>
    </source>
</evidence>
<comment type="cofactor">
    <cofactor evidence="10">
        <name>Mg(2+)</name>
        <dbReference type="ChEBI" id="CHEBI:18420"/>
    </cofactor>
    <text evidence="10">Binds 1 Mg(2+) ion per subunit. The magnesium ion binds only when substrate is bound.</text>
</comment>
<dbReference type="CDD" id="cd02885">
    <property type="entry name" value="NUDIX_IPP_Isomerase"/>
    <property type="match status" value="1"/>
</dbReference>
<dbReference type="InterPro" id="IPR000086">
    <property type="entry name" value="NUDIX_hydrolase_dom"/>
</dbReference>
<dbReference type="PIRSF" id="PIRSF018427">
    <property type="entry name" value="Isopntndiph_ism"/>
    <property type="match status" value="1"/>
</dbReference>
<dbReference type="GO" id="GO:0046872">
    <property type="term" value="F:metal ion binding"/>
    <property type="evidence" value="ECO:0007669"/>
    <property type="project" value="UniProtKB-KW"/>
</dbReference>
<evidence type="ECO:0000256" key="5">
    <source>
        <dbReference type="ARBA" id="ARBA00022723"/>
    </source>
</evidence>
<organism evidence="12 13">
    <name type="scientific">Micromonospora echinofusca</name>
    <dbReference type="NCBI Taxonomy" id="47858"/>
    <lineage>
        <taxon>Bacteria</taxon>
        <taxon>Bacillati</taxon>
        <taxon>Actinomycetota</taxon>
        <taxon>Actinomycetes</taxon>
        <taxon>Micromonosporales</taxon>
        <taxon>Micromonosporaceae</taxon>
        <taxon>Micromonospora</taxon>
    </lineage>
</organism>
<evidence type="ECO:0000259" key="11">
    <source>
        <dbReference type="PROSITE" id="PS51462"/>
    </source>
</evidence>
<comment type="subcellular location">
    <subcellularLocation>
        <location evidence="10">Cytoplasm</location>
    </subcellularLocation>
</comment>
<feature type="binding site" evidence="10">
    <location>
        <position position="87"/>
    </location>
    <ligand>
        <name>Mg(2+)</name>
        <dbReference type="ChEBI" id="CHEBI:18420"/>
    </ligand>
</feature>
<dbReference type="PANTHER" id="PTHR10885">
    <property type="entry name" value="ISOPENTENYL-DIPHOSPHATE DELTA-ISOMERASE"/>
    <property type="match status" value="1"/>
</dbReference>
<dbReference type="HAMAP" id="MF_00202">
    <property type="entry name" value="Idi"/>
    <property type="match status" value="1"/>
</dbReference>
<dbReference type="Proteomes" id="UP000198251">
    <property type="component" value="Chromosome I"/>
</dbReference>
<gene>
    <name evidence="10" type="primary">idi</name>
    <name evidence="12" type="ORF">GA0070610_4390</name>
</gene>
<dbReference type="AlphaFoldDB" id="A0A1C5GE98"/>
<dbReference type="EC" id="5.3.3.2" evidence="3 10"/>
<evidence type="ECO:0000256" key="1">
    <source>
        <dbReference type="ARBA" id="ARBA00004826"/>
    </source>
</evidence>
<feature type="domain" description="Nudix hydrolase" evidence="11">
    <location>
        <begin position="30"/>
        <end position="164"/>
    </location>
</feature>
<keyword evidence="6 10" id="KW-0460">Magnesium</keyword>
<sequence length="196" mass="21266">MTMPQVVLLDEQGQPVGATEGATVHHSRTPLHLAFSCYVFTSDAKLLLTLRGDRTRTWPGIWTNSCYGHPAPGEPVSAAVTRTVRAELGLTASVPELVLPAFRYRAVMDNGVAENAVAPVFRVVTDERPTPDPAAIADFEWADWADFVYAVNTGDISLSPWCRLQVAELVTLGEDPTRWPTADECLLPGGPLPATR</sequence>
<evidence type="ECO:0000256" key="10">
    <source>
        <dbReference type="HAMAP-Rule" id="MF_00202"/>
    </source>
</evidence>
<name>A0A1C5GE98_MICEH</name>
<protein>
    <recommendedName>
        <fullName evidence="3 10">Isopentenyl-diphosphate Delta-isomerase</fullName>
        <shortName evidence="10">IPP isomerase</shortName>
        <ecNumber evidence="3 10">5.3.3.2</ecNumber>
    </recommendedName>
    <alternativeName>
        <fullName evidence="10">IPP:DMAPP isomerase</fullName>
    </alternativeName>
    <alternativeName>
        <fullName evidence="10">Isopentenyl pyrophosphate isomerase</fullName>
    </alternativeName>
</protein>
<evidence type="ECO:0000256" key="4">
    <source>
        <dbReference type="ARBA" id="ARBA00022490"/>
    </source>
</evidence>
<dbReference type="NCBIfam" id="NF002995">
    <property type="entry name" value="PRK03759.1"/>
    <property type="match status" value="1"/>
</dbReference>
<dbReference type="RefSeq" id="WP_197697759.1">
    <property type="nucleotide sequence ID" value="NZ_JBFAAC010000006.1"/>
</dbReference>
<comment type="similarity">
    <text evidence="2 10">Belongs to the IPP isomerase type 1 family.</text>
</comment>
<accession>A0A1C5GE98</accession>
<dbReference type="GeneID" id="95804091"/>
<evidence type="ECO:0000313" key="13">
    <source>
        <dbReference type="Proteomes" id="UP000198251"/>
    </source>
</evidence>
<keyword evidence="5 10" id="KW-0479">Metal-binding</keyword>
<keyword evidence="7" id="KW-0464">Manganese</keyword>
<dbReference type="NCBIfam" id="TIGR02150">
    <property type="entry name" value="IPP_isom_1"/>
    <property type="match status" value="1"/>
</dbReference>
<dbReference type="PROSITE" id="PS51462">
    <property type="entry name" value="NUDIX"/>
    <property type="match status" value="1"/>
</dbReference>
<dbReference type="PANTHER" id="PTHR10885:SF0">
    <property type="entry name" value="ISOPENTENYL-DIPHOSPHATE DELTA-ISOMERASE"/>
    <property type="match status" value="1"/>
</dbReference>
<dbReference type="GO" id="GO:0005737">
    <property type="term" value="C:cytoplasm"/>
    <property type="evidence" value="ECO:0007669"/>
    <property type="project" value="UniProtKB-SubCell"/>
</dbReference>
<evidence type="ECO:0000256" key="9">
    <source>
        <dbReference type="ARBA" id="ARBA00023235"/>
    </source>
</evidence>
<dbReference type="SUPFAM" id="SSF55811">
    <property type="entry name" value="Nudix"/>
    <property type="match status" value="1"/>
</dbReference>
<reference evidence="12 13" key="1">
    <citation type="submission" date="2016-06" db="EMBL/GenBank/DDBJ databases">
        <authorList>
            <person name="Kjaerup R.B."/>
            <person name="Dalgaard T.S."/>
            <person name="Juul-Madsen H.R."/>
        </authorList>
    </citation>
    <scope>NUCLEOTIDE SEQUENCE [LARGE SCALE GENOMIC DNA]</scope>
    <source>
        <strain evidence="12 13">DSM 43913</strain>
    </source>
</reference>